<gene>
    <name evidence="2" type="ORF">M408DRAFT_96188</name>
</gene>
<keyword evidence="3" id="KW-1185">Reference proteome</keyword>
<feature type="compositionally biased region" description="Low complexity" evidence="1">
    <location>
        <begin position="126"/>
        <end position="141"/>
    </location>
</feature>
<reference evidence="2 3" key="1">
    <citation type="submission" date="2014-04" db="EMBL/GenBank/DDBJ databases">
        <authorList>
            <consortium name="DOE Joint Genome Institute"/>
            <person name="Kuo A."/>
            <person name="Zuccaro A."/>
            <person name="Kohler A."/>
            <person name="Nagy L.G."/>
            <person name="Floudas D."/>
            <person name="Copeland A."/>
            <person name="Barry K.W."/>
            <person name="Cichocki N."/>
            <person name="Veneault-Fourrey C."/>
            <person name="LaButti K."/>
            <person name="Lindquist E.A."/>
            <person name="Lipzen A."/>
            <person name="Lundell T."/>
            <person name="Morin E."/>
            <person name="Murat C."/>
            <person name="Sun H."/>
            <person name="Tunlid A."/>
            <person name="Henrissat B."/>
            <person name="Grigoriev I.V."/>
            <person name="Hibbett D.S."/>
            <person name="Martin F."/>
            <person name="Nordberg H.P."/>
            <person name="Cantor M.N."/>
            <person name="Hua S.X."/>
        </authorList>
    </citation>
    <scope>NUCLEOTIDE SEQUENCE [LARGE SCALE GENOMIC DNA]</scope>
    <source>
        <strain evidence="2 3">MAFF 305830</strain>
    </source>
</reference>
<evidence type="ECO:0000256" key="1">
    <source>
        <dbReference type="SAM" id="MobiDB-lite"/>
    </source>
</evidence>
<dbReference type="AlphaFoldDB" id="A0A0C3BQS4"/>
<protein>
    <submittedName>
        <fullName evidence="2">Uncharacterized protein</fullName>
    </submittedName>
</protein>
<name>A0A0C3BQS4_SERVB</name>
<evidence type="ECO:0000313" key="2">
    <source>
        <dbReference type="EMBL" id="KIM34449.1"/>
    </source>
</evidence>
<accession>A0A0C3BQS4</accession>
<organism evidence="2 3">
    <name type="scientific">Serendipita vermifera MAFF 305830</name>
    <dbReference type="NCBI Taxonomy" id="933852"/>
    <lineage>
        <taxon>Eukaryota</taxon>
        <taxon>Fungi</taxon>
        <taxon>Dikarya</taxon>
        <taxon>Basidiomycota</taxon>
        <taxon>Agaricomycotina</taxon>
        <taxon>Agaricomycetes</taxon>
        <taxon>Sebacinales</taxon>
        <taxon>Serendipitaceae</taxon>
        <taxon>Serendipita</taxon>
    </lineage>
</organism>
<dbReference type="HOGENOM" id="CLU_077736_0_0_1"/>
<feature type="region of interest" description="Disordered" evidence="1">
    <location>
        <begin position="123"/>
        <end position="154"/>
    </location>
</feature>
<dbReference type="EMBL" id="KN824277">
    <property type="protein sequence ID" value="KIM34449.1"/>
    <property type="molecule type" value="Genomic_DNA"/>
</dbReference>
<reference evidence="3" key="2">
    <citation type="submission" date="2015-01" db="EMBL/GenBank/DDBJ databases">
        <title>Evolutionary Origins and Diversification of the Mycorrhizal Mutualists.</title>
        <authorList>
            <consortium name="DOE Joint Genome Institute"/>
            <consortium name="Mycorrhizal Genomics Consortium"/>
            <person name="Kohler A."/>
            <person name="Kuo A."/>
            <person name="Nagy L.G."/>
            <person name="Floudas D."/>
            <person name="Copeland A."/>
            <person name="Barry K.W."/>
            <person name="Cichocki N."/>
            <person name="Veneault-Fourrey C."/>
            <person name="LaButti K."/>
            <person name="Lindquist E.A."/>
            <person name="Lipzen A."/>
            <person name="Lundell T."/>
            <person name="Morin E."/>
            <person name="Murat C."/>
            <person name="Riley R."/>
            <person name="Ohm R."/>
            <person name="Sun H."/>
            <person name="Tunlid A."/>
            <person name="Henrissat B."/>
            <person name="Grigoriev I.V."/>
            <person name="Hibbett D.S."/>
            <person name="Martin F."/>
        </authorList>
    </citation>
    <scope>NUCLEOTIDE SEQUENCE [LARGE SCALE GENOMIC DNA]</scope>
    <source>
        <strain evidence="3">MAFF 305830</strain>
    </source>
</reference>
<proteinExistence type="predicted"/>
<dbReference type="Proteomes" id="UP000054097">
    <property type="component" value="Unassembled WGS sequence"/>
</dbReference>
<evidence type="ECO:0000313" key="3">
    <source>
        <dbReference type="Proteomes" id="UP000054097"/>
    </source>
</evidence>
<sequence length="311" mass="34788">MATQHDSQEQFTYLLNTLGIRDDTKAIFRALLDACEDKKRLSEFVLESISARLNISTFQPGSEGFETRLMTESIDDEGRRWLTDFLLIAIGKRSSRRERTFVSPVMLSPQSEGCMSVNDTETLEISSTSSSSQSGNSASFSGKTAVGNPLQDPNASQQEDLQFVRLFPESGDPERWSRFRVLVNVFHKGFEGSLSDSNLISSRNGIYMGKTLRDQVDEGSAHFVVTSGQVFAVSLQPMLAIIPAPTTGTFPIQRYGAEYCISEDIDLKLVQLHGAITRTWIATGKHSSGSCPTREHNWYLVRRIFIKVHFR</sequence>
<dbReference type="OrthoDB" id="3189351at2759"/>